<comment type="similarity">
    <text evidence="1">Belongs to the methyltransferase superfamily.</text>
</comment>
<reference evidence="5 6" key="1">
    <citation type="submission" date="2022-06" db="EMBL/GenBank/DDBJ databases">
        <title>Sequencing the genomes of 1000 actinobacteria strains.</title>
        <authorList>
            <person name="Klenk H.-P."/>
        </authorList>
    </citation>
    <scope>NUCLEOTIDE SEQUENCE [LARGE SCALE GENOMIC DNA]</scope>
    <source>
        <strain evidence="5 6">DSM 41656</strain>
    </source>
</reference>
<dbReference type="Proteomes" id="UP001206483">
    <property type="component" value="Unassembled WGS sequence"/>
</dbReference>
<dbReference type="InterPro" id="IPR029063">
    <property type="entry name" value="SAM-dependent_MTases_sf"/>
</dbReference>
<comment type="caution">
    <text evidence="5">The sequence shown here is derived from an EMBL/GenBank/DDBJ whole genome shotgun (WGS) entry which is preliminary data.</text>
</comment>
<evidence type="ECO:0000313" key="6">
    <source>
        <dbReference type="Proteomes" id="UP001206483"/>
    </source>
</evidence>
<dbReference type="Pfam" id="PF08241">
    <property type="entry name" value="Methyltransf_11"/>
    <property type="match status" value="1"/>
</dbReference>
<sequence>MELQQTDYALSFGSVADTYDAARPSYPDELFTELERLTGRPLEGADVLDVGAGTGIATRLLHARGARVVAVEPSPGMAARLSAVTPQIPVVKGVGDDLPFHDASADLITYAQAFHWTDPDRSVPEAMRVLRPGGALALWWNVKDRGSEWLQAQEDRLAAALPGYHYYGGVMDATGWFARHDVPVERVTLRWERRIPVDQHLADLASRSYFAVLDEAERERLLAVERSAVLAVFPDGTVTEPFALDLFVVTRR</sequence>
<dbReference type="InterPro" id="IPR013216">
    <property type="entry name" value="Methyltransf_11"/>
</dbReference>
<dbReference type="InterPro" id="IPR051052">
    <property type="entry name" value="Diverse_substrate_MTase"/>
</dbReference>
<dbReference type="SUPFAM" id="SSF53335">
    <property type="entry name" value="S-adenosyl-L-methionine-dependent methyltransferases"/>
    <property type="match status" value="1"/>
</dbReference>
<dbReference type="EMBL" id="JAMZDX010000003">
    <property type="protein sequence ID" value="MCP2309636.1"/>
    <property type="molecule type" value="Genomic_DNA"/>
</dbReference>
<protein>
    <submittedName>
        <fullName evidence="5">SAM-dependent methyltransferase</fullName>
    </submittedName>
</protein>
<dbReference type="CDD" id="cd02440">
    <property type="entry name" value="AdoMet_MTases"/>
    <property type="match status" value="1"/>
</dbReference>
<accession>A0ABT1IWW0</accession>
<feature type="domain" description="Methyltransferase type 11" evidence="4">
    <location>
        <begin position="48"/>
        <end position="137"/>
    </location>
</feature>
<dbReference type="GO" id="GO:0008168">
    <property type="term" value="F:methyltransferase activity"/>
    <property type="evidence" value="ECO:0007669"/>
    <property type="project" value="UniProtKB-KW"/>
</dbReference>
<organism evidence="5 6">
    <name type="scientific">Kitasatospora paracochleata</name>
    <dbReference type="NCBI Taxonomy" id="58354"/>
    <lineage>
        <taxon>Bacteria</taxon>
        <taxon>Bacillati</taxon>
        <taxon>Actinomycetota</taxon>
        <taxon>Actinomycetes</taxon>
        <taxon>Kitasatosporales</taxon>
        <taxon>Streptomycetaceae</taxon>
        <taxon>Kitasatospora</taxon>
    </lineage>
</organism>
<gene>
    <name evidence="5" type="ORF">FHR36_002769</name>
</gene>
<evidence type="ECO:0000256" key="3">
    <source>
        <dbReference type="ARBA" id="ARBA00022679"/>
    </source>
</evidence>
<dbReference type="Gene3D" id="3.40.50.150">
    <property type="entry name" value="Vaccinia Virus protein VP39"/>
    <property type="match status" value="1"/>
</dbReference>
<evidence type="ECO:0000256" key="2">
    <source>
        <dbReference type="ARBA" id="ARBA00022603"/>
    </source>
</evidence>
<proteinExistence type="inferred from homology"/>
<dbReference type="GO" id="GO:0032259">
    <property type="term" value="P:methylation"/>
    <property type="evidence" value="ECO:0007669"/>
    <property type="project" value="UniProtKB-KW"/>
</dbReference>
<keyword evidence="6" id="KW-1185">Reference proteome</keyword>
<keyword evidence="3" id="KW-0808">Transferase</keyword>
<evidence type="ECO:0000313" key="5">
    <source>
        <dbReference type="EMBL" id="MCP2309636.1"/>
    </source>
</evidence>
<name>A0ABT1IWW0_9ACTN</name>
<evidence type="ECO:0000259" key="4">
    <source>
        <dbReference type="Pfam" id="PF08241"/>
    </source>
</evidence>
<dbReference type="RefSeq" id="WP_253796853.1">
    <property type="nucleotide sequence ID" value="NZ_BAAAUB010000106.1"/>
</dbReference>
<dbReference type="PANTHER" id="PTHR44942:SF4">
    <property type="entry name" value="METHYLTRANSFERASE TYPE 11 DOMAIN-CONTAINING PROTEIN"/>
    <property type="match status" value="1"/>
</dbReference>
<evidence type="ECO:0000256" key="1">
    <source>
        <dbReference type="ARBA" id="ARBA00008361"/>
    </source>
</evidence>
<keyword evidence="2 5" id="KW-0489">Methyltransferase</keyword>
<dbReference type="PANTHER" id="PTHR44942">
    <property type="entry name" value="METHYLTRANSF_11 DOMAIN-CONTAINING PROTEIN"/>
    <property type="match status" value="1"/>
</dbReference>